<evidence type="ECO:0000313" key="8">
    <source>
        <dbReference type="Proteomes" id="UP000095350"/>
    </source>
</evidence>
<dbReference type="Proteomes" id="UP000478483">
    <property type="component" value="Unassembled WGS sequence"/>
</dbReference>
<dbReference type="Proteomes" id="UP000284465">
    <property type="component" value="Unassembled WGS sequence"/>
</dbReference>
<evidence type="ECO:0000256" key="2">
    <source>
        <dbReference type="HAMAP-Rule" id="MF_00048"/>
    </source>
</evidence>
<dbReference type="NCBIfam" id="TIGR00252">
    <property type="entry name" value="YraN family protein"/>
    <property type="match status" value="1"/>
</dbReference>
<proteinExistence type="inferred from homology"/>
<evidence type="ECO:0000313" key="12">
    <source>
        <dbReference type="Proteomes" id="UP000479531"/>
    </source>
</evidence>
<dbReference type="Gene3D" id="3.40.1350.10">
    <property type="match status" value="1"/>
</dbReference>
<dbReference type="Proteomes" id="UP000095350">
    <property type="component" value="Unassembled WGS sequence"/>
</dbReference>
<dbReference type="PaxDb" id="166486-ERS852572_00488"/>
<evidence type="ECO:0000313" key="7">
    <source>
        <dbReference type="EMBL" id="RHG29327.1"/>
    </source>
</evidence>
<dbReference type="CDD" id="cd20736">
    <property type="entry name" value="PoNe_Nuclease"/>
    <property type="match status" value="1"/>
</dbReference>
<dbReference type="InterPro" id="IPR011335">
    <property type="entry name" value="Restrct_endonuc-II-like"/>
</dbReference>
<evidence type="ECO:0000256" key="1">
    <source>
        <dbReference type="ARBA" id="ARBA00006738"/>
    </source>
</evidence>
<sequence length="114" mass="12962">MGTAYEKMAGEYLKTQGYEILQYNFRCRMGEIDIIAKDHGYLVFIEVKYRRDKSCGHPAEAVTPRKQRTISKVASYYLLTHGCGMDTPCRFDVAAVSGDGVELIKNAFEYQGYL</sequence>
<name>A0A173RN19_9FIRM</name>
<dbReference type="AlphaFoldDB" id="A0A173RN19"/>
<dbReference type="SUPFAM" id="SSF52980">
    <property type="entry name" value="Restriction endonuclease-like"/>
    <property type="match status" value="1"/>
</dbReference>
<organism evidence="3 8">
    <name type="scientific">Roseburia intestinalis</name>
    <dbReference type="NCBI Taxonomy" id="166486"/>
    <lineage>
        <taxon>Bacteria</taxon>
        <taxon>Bacillati</taxon>
        <taxon>Bacillota</taxon>
        <taxon>Clostridia</taxon>
        <taxon>Lachnospirales</taxon>
        <taxon>Lachnospiraceae</taxon>
        <taxon>Roseburia</taxon>
    </lineage>
</organism>
<dbReference type="PANTHER" id="PTHR34039">
    <property type="entry name" value="UPF0102 PROTEIN YRAN"/>
    <property type="match status" value="1"/>
</dbReference>
<reference evidence="5 12" key="4">
    <citation type="submission" date="2019-10" db="EMBL/GenBank/DDBJ databases">
        <title>Roseburia spp. ameliorate alcoholic fatty liver via restoration of gut barrier function.</title>
        <authorList>
            <person name="Seo B."/>
            <person name="Ko G."/>
        </authorList>
    </citation>
    <scope>NUCLEOTIDE SEQUENCE [LARGE SCALE GENOMIC DNA]</scope>
    <source>
        <strain evidence="5 12">SNUG30017</strain>
    </source>
</reference>
<dbReference type="InterPro" id="IPR003509">
    <property type="entry name" value="UPF0102_YraN-like"/>
</dbReference>
<dbReference type="EMBL" id="QRID01000005">
    <property type="protein sequence ID" value="RHG29327.1"/>
    <property type="molecule type" value="Genomic_DNA"/>
</dbReference>
<dbReference type="STRING" id="166486.ERS852572_00488"/>
<dbReference type="PANTHER" id="PTHR34039:SF1">
    <property type="entry name" value="UPF0102 PROTEIN YRAN"/>
    <property type="match status" value="1"/>
</dbReference>
<dbReference type="Proteomes" id="UP000284051">
    <property type="component" value="Unassembled WGS sequence"/>
</dbReference>
<gene>
    <name evidence="7" type="ORF">DW264_06990</name>
    <name evidence="6" type="ORF">DW927_00230</name>
    <name evidence="3" type="ORF">ERS852572_00488</name>
    <name evidence="5" type="ORF">GCK47_01195</name>
    <name evidence="4" type="ORF">GMD50_00280</name>
</gene>
<evidence type="ECO:0000313" key="11">
    <source>
        <dbReference type="Proteomes" id="UP000478483"/>
    </source>
</evidence>
<evidence type="ECO:0000313" key="9">
    <source>
        <dbReference type="Proteomes" id="UP000284051"/>
    </source>
</evidence>
<dbReference type="OrthoDB" id="9802516at2"/>
<evidence type="ECO:0000313" key="5">
    <source>
        <dbReference type="EMBL" id="MVQ44358.1"/>
    </source>
</evidence>
<dbReference type="HAMAP" id="MF_00048">
    <property type="entry name" value="UPF0102"/>
    <property type="match status" value="1"/>
</dbReference>
<accession>A0A173RN19</accession>
<dbReference type="EMBL" id="WNAJ01000001">
    <property type="protein sequence ID" value="MTR83512.1"/>
    <property type="molecule type" value="Genomic_DNA"/>
</dbReference>
<dbReference type="EMBL" id="QSFP01000001">
    <property type="protein sequence ID" value="RHA70132.1"/>
    <property type="molecule type" value="Genomic_DNA"/>
</dbReference>
<dbReference type="InterPro" id="IPR011856">
    <property type="entry name" value="tRNA_endonuc-like_dom_sf"/>
</dbReference>
<evidence type="ECO:0000313" key="4">
    <source>
        <dbReference type="EMBL" id="MTR83512.1"/>
    </source>
</evidence>
<dbReference type="EMBL" id="CYXZ01000003">
    <property type="protein sequence ID" value="CUM79029.1"/>
    <property type="molecule type" value="Genomic_DNA"/>
</dbReference>
<evidence type="ECO:0000313" key="10">
    <source>
        <dbReference type="Proteomes" id="UP000284465"/>
    </source>
</evidence>
<reference evidence="4 11" key="3">
    <citation type="journal article" date="2019" name="Nat. Med.">
        <title>A library of human gut bacterial isolates paired with longitudinal multiomics data enables mechanistic microbiome research.</title>
        <authorList>
            <person name="Poyet M."/>
            <person name="Groussin M."/>
            <person name="Gibbons S.M."/>
            <person name="Avila-Pacheco J."/>
            <person name="Jiang X."/>
            <person name="Kearney S.M."/>
            <person name="Perrotta A.R."/>
            <person name="Berdy B."/>
            <person name="Zhao S."/>
            <person name="Lieberman T.D."/>
            <person name="Swanson P.K."/>
            <person name="Smith M."/>
            <person name="Roesemann S."/>
            <person name="Alexander J.E."/>
            <person name="Rich S.A."/>
            <person name="Livny J."/>
            <person name="Vlamakis H."/>
            <person name="Clish C."/>
            <person name="Bullock K."/>
            <person name="Deik A."/>
            <person name="Scott J."/>
            <person name="Pierce K.A."/>
            <person name="Xavier R.J."/>
            <person name="Alm E.J."/>
        </authorList>
    </citation>
    <scope>NUCLEOTIDE SEQUENCE [LARGE SCALE GENOMIC DNA]</scope>
    <source>
        <strain evidence="4 11">BIOML-A1</strain>
    </source>
</reference>
<evidence type="ECO:0000313" key="6">
    <source>
        <dbReference type="EMBL" id="RHA70132.1"/>
    </source>
</evidence>
<reference evidence="3 8" key="1">
    <citation type="submission" date="2015-09" db="EMBL/GenBank/DDBJ databases">
        <authorList>
            <consortium name="Pathogen Informatics"/>
        </authorList>
    </citation>
    <scope>NUCLEOTIDE SEQUENCE [LARGE SCALE GENOMIC DNA]</scope>
    <source>
        <strain evidence="3 8">2789STDY5834960</strain>
    </source>
</reference>
<dbReference type="GO" id="GO:0003676">
    <property type="term" value="F:nucleic acid binding"/>
    <property type="evidence" value="ECO:0007669"/>
    <property type="project" value="InterPro"/>
</dbReference>
<dbReference type="Pfam" id="PF02021">
    <property type="entry name" value="UPF0102"/>
    <property type="match status" value="1"/>
</dbReference>
<dbReference type="Proteomes" id="UP000479531">
    <property type="component" value="Unassembled WGS sequence"/>
</dbReference>
<protein>
    <recommendedName>
        <fullName evidence="2">UPF0102 protein DW264_06990</fullName>
    </recommendedName>
</protein>
<dbReference type="NCBIfam" id="NF009150">
    <property type="entry name" value="PRK12497.1-3"/>
    <property type="match status" value="1"/>
</dbReference>
<reference evidence="9 10" key="2">
    <citation type="submission" date="2018-08" db="EMBL/GenBank/DDBJ databases">
        <title>A genome reference for cultivated species of the human gut microbiota.</title>
        <authorList>
            <person name="Zou Y."/>
            <person name="Xue W."/>
            <person name="Luo G."/>
        </authorList>
    </citation>
    <scope>NUCLEOTIDE SEQUENCE [LARGE SCALE GENOMIC DNA]</scope>
    <source>
        <strain evidence="7 9">AM22-21LB</strain>
        <strain evidence="6 10">AM43-11</strain>
    </source>
</reference>
<evidence type="ECO:0000313" key="3">
    <source>
        <dbReference type="EMBL" id="CUM79029.1"/>
    </source>
</evidence>
<dbReference type="EMBL" id="WGGT01000001">
    <property type="protein sequence ID" value="MVQ44358.1"/>
    <property type="molecule type" value="Genomic_DNA"/>
</dbReference>
<comment type="similarity">
    <text evidence="1 2">Belongs to the UPF0102 family.</text>
</comment>